<dbReference type="AlphaFoldDB" id="A0A2H3BLY6"/>
<evidence type="ECO:0000313" key="2">
    <source>
        <dbReference type="EMBL" id="PBK64066.1"/>
    </source>
</evidence>
<reference evidence="3" key="1">
    <citation type="journal article" date="2017" name="Nat. Ecol. Evol.">
        <title>Genome expansion and lineage-specific genetic innovations in the forest pathogenic fungi Armillaria.</title>
        <authorList>
            <person name="Sipos G."/>
            <person name="Prasanna A.N."/>
            <person name="Walter M.C."/>
            <person name="O'Connor E."/>
            <person name="Balint B."/>
            <person name="Krizsan K."/>
            <person name="Kiss B."/>
            <person name="Hess J."/>
            <person name="Varga T."/>
            <person name="Slot J."/>
            <person name="Riley R."/>
            <person name="Boka B."/>
            <person name="Rigling D."/>
            <person name="Barry K."/>
            <person name="Lee J."/>
            <person name="Mihaltcheva S."/>
            <person name="LaButti K."/>
            <person name="Lipzen A."/>
            <person name="Waldron R."/>
            <person name="Moloney N.M."/>
            <person name="Sperisen C."/>
            <person name="Kredics L."/>
            <person name="Vagvoelgyi C."/>
            <person name="Patrignani A."/>
            <person name="Fitzpatrick D."/>
            <person name="Nagy I."/>
            <person name="Doyle S."/>
            <person name="Anderson J.B."/>
            <person name="Grigoriev I.V."/>
            <person name="Gueldener U."/>
            <person name="Muensterkoetter M."/>
            <person name="Nagy L.G."/>
        </authorList>
    </citation>
    <scope>NUCLEOTIDE SEQUENCE [LARGE SCALE GENOMIC DNA]</scope>
    <source>
        <strain evidence="3">28-4</strain>
    </source>
</reference>
<proteinExistence type="predicted"/>
<evidence type="ECO:0000313" key="3">
    <source>
        <dbReference type="Proteomes" id="UP000218334"/>
    </source>
</evidence>
<sequence>MARRTRRGMLERMLDMHADIWLEVVSYLSPRDVLQLARLSEALYSVFTTRPTSTHLWKAARKSVDCPAPVTGFSELAWADLLYVNKCHFCRKNVARKVEFYFLTRICKACYKEHVIYHRVTDTLTAFIASLVPTAMKGITIQYLQKDFEAVKAKYLSLPDNEKDAYCQERWDYLTEVENFRLIGTAWCEQRTEVRSEELGKKKTERADAITKKLKGLGYGDAFLSDEFCLQFYKHPAVKSSRSLKEQAWSNIRDTIIEMAEGAIKELADKRVARILVVENRIAIATAFLEGPDLSRITKVPSIVDFLAVPCHNTLIKSPVSLTLAERELKPLVDAFRMEWMDQALDELIRVLGKIQPERLTKYQKRAYLELARNVFECRRCSSRGLLFPQVLEHECCIYLRDPRTMGSERRCVWTVEYLSRQEPLMAFMPIFIRAIGLDPDTATVEDIASRDQLYRCLMCREAYHLDGKSKNVYDWRSFIEHMDRHISGGSNVVSYAKYFEIMPLENMEDEPATSNTQNNVARQGCRLPGCQDPKCLLKYLQD</sequence>
<evidence type="ECO:0000259" key="1">
    <source>
        <dbReference type="Pfam" id="PF00646"/>
    </source>
</evidence>
<organism evidence="2 3">
    <name type="scientific">Armillaria solidipes</name>
    <dbReference type="NCBI Taxonomy" id="1076256"/>
    <lineage>
        <taxon>Eukaryota</taxon>
        <taxon>Fungi</taxon>
        <taxon>Dikarya</taxon>
        <taxon>Basidiomycota</taxon>
        <taxon>Agaricomycotina</taxon>
        <taxon>Agaricomycetes</taxon>
        <taxon>Agaricomycetidae</taxon>
        <taxon>Agaricales</taxon>
        <taxon>Marasmiineae</taxon>
        <taxon>Physalacriaceae</taxon>
        <taxon>Armillaria</taxon>
    </lineage>
</organism>
<gene>
    <name evidence="2" type="ORF">ARMSODRAFT_1007384</name>
</gene>
<name>A0A2H3BLY6_9AGAR</name>
<dbReference type="EMBL" id="KZ293454">
    <property type="protein sequence ID" value="PBK64066.1"/>
    <property type="molecule type" value="Genomic_DNA"/>
</dbReference>
<protein>
    <recommendedName>
        <fullName evidence="1">F-box domain-containing protein</fullName>
    </recommendedName>
</protein>
<feature type="domain" description="F-box" evidence="1">
    <location>
        <begin position="14"/>
        <end position="49"/>
    </location>
</feature>
<keyword evidence="3" id="KW-1185">Reference proteome</keyword>
<dbReference type="Pfam" id="PF00646">
    <property type="entry name" value="F-box"/>
    <property type="match status" value="1"/>
</dbReference>
<dbReference type="InterPro" id="IPR001810">
    <property type="entry name" value="F-box_dom"/>
</dbReference>
<dbReference type="Proteomes" id="UP000218334">
    <property type="component" value="Unassembled WGS sequence"/>
</dbReference>
<accession>A0A2H3BLY6</accession>